<evidence type="ECO:0000313" key="2">
    <source>
        <dbReference type="Proteomes" id="UP000053342"/>
    </source>
</evidence>
<gene>
    <name evidence="1" type="ORF">PV06_11473</name>
</gene>
<keyword evidence="2" id="KW-1185">Reference proteome</keyword>
<dbReference type="VEuPathDB" id="FungiDB:PV06_11473"/>
<dbReference type="EMBL" id="KN847365">
    <property type="protein sequence ID" value="KIW36252.1"/>
    <property type="molecule type" value="Genomic_DNA"/>
</dbReference>
<dbReference type="OrthoDB" id="5232900at2759"/>
<reference evidence="1 2" key="1">
    <citation type="submission" date="2015-01" db="EMBL/GenBank/DDBJ databases">
        <title>The Genome Sequence of Exophiala oligosperma CBS72588.</title>
        <authorList>
            <consortium name="The Broad Institute Genomics Platform"/>
            <person name="Cuomo C."/>
            <person name="de Hoog S."/>
            <person name="Gorbushina A."/>
            <person name="Stielow B."/>
            <person name="Teixiera M."/>
            <person name="Abouelleil A."/>
            <person name="Chapman S.B."/>
            <person name="Priest M."/>
            <person name="Young S.K."/>
            <person name="Wortman J."/>
            <person name="Nusbaum C."/>
            <person name="Birren B."/>
        </authorList>
    </citation>
    <scope>NUCLEOTIDE SEQUENCE [LARGE SCALE GENOMIC DNA]</scope>
    <source>
        <strain evidence="1 2">CBS 72588</strain>
    </source>
</reference>
<proteinExistence type="predicted"/>
<dbReference type="Proteomes" id="UP000053342">
    <property type="component" value="Unassembled WGS sequence"/>
</dbReference>
<evidence type="ECO:0000313" key="1">
    <source>
        <dbReference type="EMBL" id="KIW36252.1"/>
    </source>
</evidence>
<accession>A0A0D2BFG7</accession>
<protein>
    <submittedName>
        <fullName evidence="1">Uncharacterized protein</fullName>
    </submittedName>
</protein>
<sequence>MPIAIMHGVNGDWAVDERGKKRVFWTGYTLDRRLSCLQKQVAKARKIAKVAETRTYNAHKRVFAEAAKETRKWRVSGEVGTNRSNRFGVN</sequence>
<dbReference type="RefSeq" id="XP_016256468.1">
    <property type="nucleotide sequence ID" value="XM_016413158.1"/>
</dbReference>
<dbReference type="AlphaFoldDB" id="A0A0D2BFG7"/>
<dbReference type="GeneID" id="27363547"/>
<organism evidence="1 2">
    <name type="scientific">Exophiala oligosperma</name>
    <dbReference type="NCBI Taxonomy" id="215243"/>
    <lineage>
        <taxon>Eukaryota</taxon>
        <taxon>Fungi</taxon>
        <taxon>Dikarya</taxon>
        <taxon>Ascomycota</taxon>
        <taxon>Pezizomycotina</taxon>
        <taxon>Eurotiomycetes</taxon>
        <taxon>Chaetothyriomycetidae</taxon>
        <taxon>Chaetothyriales</taxon>
        <taxon>Herpotrichiellaceae</taxon>
        <taxon>Exophiala</taxon>
    </lineage>
</organism>
<dbReference type="HOGENOM" id="CLU_2440867_0_0_1"/>
<name>A0A0D2BFG7_9EURO</name>